<reference evidence="17" key="1">
    <citation type="submission" date="2014-03" db="EMBL/GenBank/DDBJ databases">
        <authorList>
            <person name="Aksoy S."/>
            <person name="Warren W."/>
            <person name="Wilson R.K."/>
        </authorList>
    </citation>
    <scope>NUCLEOTIDE SEQUENCE [LARGE SCALE GENOMIC DNA]</scope>
    <source>
        <strain evidence="17">IAEA</strain>
    </source>
</reference>
<evidence type="ECO:0000256" key="4">
    <source>
        <dbReference type="ARBA" id="ARBA00022664"/>
    </source>
</evidence>
<evidence type="ECO:0000259" key="15">
    <source>
        <dbReference type="PROSITE" id="PS50006"/>
    </source>
</evidence>
<evidence type="ECO:0000256" key="12">
    <source>
        <dbReference type="ARBA" id="ARBA00068386"/>
    </source>
</evidence>
<dbReference type="InterPro" id="IPR000253">
    <property type="entry name" value="FHA_dom"/>
</dbReference>
<dbReference type="GO" id="GO:0005681">
    <property type="term" value="C:spliceosomal complex"/>
    <property type="evidence" value="ECO:0007669"/>
    <property type="project" value="UniProtKB-KW"/>
</dbReference>
<evidence type="ECO:0000256" key="8">
    <source>
        <dbReference type="ARBA" id="ARBA00023125"/>
    </source>
</evidence>
<dbReference type="GO" id="GO:0008380">
    <property type="term" value="P:RNA splicing"/>
    <property type="evidence" value="ECO:0007669"/>
    <property type="project" value="UniProtKB-KW"/>
</dbReference>
<dbReference type="Gene3D" id="6.10.250.1290">
    <property type="match status" value="1"/>
</dbReference>
<evidence type="ECO:0000313" key="17">
    <source>
        <dbReference type="Proteomes" id="UP000091820"/>
    </source>
</evidence>
<keyword evidence="17" id="KW-1185">Reference proteome</keyword>
<dbReference type="SMART" id="SM00240">
    <property type="entry name" value="FHA"/>
    <property type="match status" value="1"/>
</dbReference>
<name>A0A1A9WWP6_9MUSC</name>
<keyword evidence="8" id="KW-0238">DNA-binding</keyword>
<proteinExistence type="predicted"/>
<feature type="region of interest" description="Disordered" evidence="14">
    <location>
        <begin position="269"/>
        <end position="297"/>
    </location>
</feature>
<dbReference type="EnsemblMetazoa" id="GBRI035190-RA">
    <property type="protein sequence ID" value="GBRI035190-PA"/>
    <property type="gene ID" value="GBRI035190"/>
</dbReference>
<keyword evidence="2" id="KW-0678">Repressor</keyword>
<evidence type="ECO:0000256" key="3">
    <source>
        <dbReference type="ARBA" id="ARBA00022553"/>
    </source>
</evidence>
<feature type="region of interest" description="Disordered" evidence="14">
    <location>
        <begin position="352"/>
        <end position="384"/>
    </location>
</feature>
<dbReference type="PANTHER" id="PTHR23308">
    <property type="entry name" value="NUCLEAR INHIBITOR OF PROTEIN PHOSPHATASE-1"/>
    <property type="match status" value="1"/>
</dbReference>
<dbReference type="GO" id="GO:0006397">
    <property type="term" value="P:mRNA processing"/>
    <property type="evidence" value="ECO:0007669"/>
    <property type="project" value="UniProtKB-KW"/>
</dbReference>
<evidence type="ECO:0000256" key="5">
    <source>
        <dbReference type="ARBA" id="ARBA00022728"/>
    </source>
</evidence>
<evidence type="ECO:0000256" key="2">
    <source>
        <dbReference type="ARBA" id="ARBA00022491"/>
    </source>
</evidence>
<dbReference type="VEuPathDB" id="VectorBase:GBRI035190"/>
<keyword evidence="10" id="KW-0508">mRNA splicing</keyword>
<dbReference type="PROSITE" id="PS50006">
    <property type="entry name" value="FHA_DOMAIN"/>
    <property type="match status" value="1"/>
</dbReference>
<evidence type="ECO:0000256" key="7">
    <source>
        <dbReference type="ARBA" id="ARBA00023015"/>
    </source>
</evidence>
<protein>
    <recommendedName>
        <fullName evidence="12">Nuclear inhibitor of protein phosphatase 1</fullName>
    </recommendedName>
    <alternativeName>
        <fullName evidence="13">Protein phosphatase 1 regulatory inhibitor subunit 8</fullName>
    </alternativeName>
</protein>
<dbReference type="AlphaFoldDB" id="A0A1A9WWP6"/>
<accession>A0A1A9WWP6</accession>
<keyword evidence="6" id="KW-0694">RNA-binding</keyword>
<evidence type="ECO:0000256" key="10">
    <source>
        <dbReference type="ARBA" id="ARBA00023187"/>
    </source>
</evidence>
<evidence type="ECO:0000313" key="16">
    <source>
        <dbReference type="EnsemblMetazoa" id="GBRI035190-PA"/>
    </source>
</evidence>
<reference evidence="16" key="2">
    <citation type="submission" date="2020-05" db="UniProtKB">
        <authorList>
            <consortium name="EnsemblMetazoa"/>
        </authorList>
    </citation>
    <scope>IDENTIFICATION</scope>
    <source>
        <strain evidence="16">IAEA</strain>
    </source>
</reference>
<dbReference type="FunFam" id="2.60.200.20:FF:000012">
    <property type="entry name" value="Nuclear inhibitor of protein phosphatase 1"/>
    <property type="match status" value="1"/>
</dbReference>
<dbReference type="InterPro" id="IPR008984">
    <property type="entry name" value="SMAD_FHA_dom_sf"/>
</dbReference>
<feature type="compositionally biased region" description="Polar residues" evidence="14">
    <location>
        <begin position="269"/>
        <end position="281"/>
    </location>
</feature>
<dbReference type="SUPFAM" id="SSF49879">
    <property type="entry name" value="SMAD/FHA domain"/>
    <property type="match status" value="1"/>
</dbReference>
<keyword evidence="3" id="KW-0597">Phosphoprotein</keyword>
<evidence type="ECO:0000256" key="14">
    <source>
        <dbReference type="SAM" id="MobiDB-lite"/>
    </source>
</evidence>
<dbReference type="GO" id="GO:0003723">
    <property type="term" value="F:RNA binding"/>
    <property type="evidence" value="ECO:0007669"/>
    <property type="project" value="UniProtKB-KW"/>
</dbReference>
<keyword evidence="7" id="KW-0805">Transcription regulation</keyword>
<keyword evidence="11" id="KW-0539">Nucleus</keyword>
<feature type="domain" description="FHA" evidence="15">
    <location>
        <begin position="40"/>
        <end position="92"/>
    </location>
</feature>
<dbReference type="GO" id="GO:0003677">
    <property type="term" value="F:DNA binding"/>
    <property type="evidence" value="ECO:0007669"/>
    <property type="project" value="UniProtKB-KW"/>
</dbReference>
<evidence type="ECO:0000256" key="6">
    <source>
        <dbReference type="ARBA" id="ARBA00022884"/>
    </source>
</evidence>
<dbReference type="Pfam" id="PF00498">
    <property type="entry name" value="FHA"/>
    <property type="match status" value="1"/>
</dbReference>
<evidence type="ECO:0000256" key="1">
    <source>
        <dbReference type="ARBA" id="ARBA00004324"/>
    </source>
</evidence>
<dbReference type="STRING" id="37001.A0A1A9WWP6"/>
<evidence type="ECO:0000256" key="11">
    <source>
        <dbReference type="ARBA" id="ARBA00023242"/>
    </source>
</evidence>
<dbReference type="GO" id="GO:0016607">
    <property type="term" value="C:nuclear speck"/>
    <property type="evidence" value="ECO:0007669"/>
    <property type="project" value="UniProtKB-SubCell"/>
</dbReference>
<dbReference type="CDD" id="cd22674">
    <property type="entry name" value="FHA_PPP1R8"/>
    <property type="match status" value="1"/>
</dbReference>
<feature type="compositionally biased region" description="Basic and acidic residues" evidence="14">
    <location>
        <begin position="359"/>
        <end position="375"/>
    </location>
</feature>
<dbReference type="Proteomes" id="UP000091820">
    <property type="component" value="Unassembled WGS sequence"/>
</dbReference>
<evidence type="ECO:0000256" key="9">
    <source>
        <dbReference type="ARBA" id="ARBA00023163"/>
    </source>
</evidence>
<organism evidence="16 17">
    <name type="scientific">Glossina brevipalpis</name>
    <dbReference type="NCBI Taxonomy" id="37001"/>
    <lineage>
        <taxon>Eukaryota</taxon>
        <taxon>Metazoa</taxon>
        <taxon>Ecdysozoa</taxon>
        <taxon>Arthropoda</taxon>
        <taxon>Hexapoda</taxon>
        <taxon>Insecta</taxon>
        <taxon>Pterygota</taxon>
        <taxon>Neoptera</taxon>
        <taxon>Endopterygota</taxon>
        <taxon>Diptera</taxon>
        <taxon>Brachycera</taxon>
        <taxon>Muscomorpha</taxon>
        <taxon>Hippoboscoidea</taxon>
        <taxon>Glossinidae</taxon>
        <taxon>Glossina</taxon>
    </lineage>
</organism>
<comment type="subcellular location">
    <subcellularLocation>
        <location evidence="1">Nucleus speckle</location>
    </subcellularLocation>
</comment>
<dbReference type="Gene3D" id="2.60.200.20">
    <property type="match status" value="1"/>
</dbReference>
<dbReference type="InterPro" id="IPR050923">
    <property type="entry name" value="Cell_Proc_Reg/RNA_Proc"/>
</dbReference>
<keyword evidence="9" id="KW-0804">Transcription</keyword>
<evidence type="ECO:0000256" key="13">
    <source>
        <dbReference type="ARBA" id="ARBA00077703"/>
    </source>
</evidence>
<sequence>MANNYEIPSWAGKPPTGLHLDVLKEDKLVQKLMVDEKKCYLFGRNAQMNDFCIDHASCSRVHAAFVYHKHLNIAYLVDLGSTHGTFIGTLRIEPNKPTQLHVNSTFHFGASTRRYILRERPSAGQRSNIMEDIPMNDANEGALLGLPESQTELDNLTEYNTAHNRRISMLGITDDNIRKASAAPSLTKSRKRRCVTFNDEEIIINPEDIDPNVGRFRNLVQTTVIPIKRARYDGLQMGLTSPTPSITLASHQMFQQGMQDHIKNLHNAISSTGSTSATPSLYQGLPATTHDGHLQHTSNDFTLTSPLALGSKLGLLLPNPAPDVTPVEASTMSPLNTPALTRKLATANVRYDGSSMHTETSDEPQKKKYAKEAWPGRKPMLGTL</sequence>
<keyword evidence="4" id="KW-0507">mRNA processing</keyword>
<keyword evidence="5" id="KW-0747">Spliceosome</keyword>